<organism evidence="1 2">
    <name type="scientific">Roseibium porphyridii</name>
    <dbReference type="NCBI Taxonomy" id="2866279"/>
    <lineage>
        <taxon>Bacteria</taxon>
        <taxon>Pseudomonadati</taxon>
        <taxon>Pseudomonadota</taxon>
        <taxon>Alphaproteobacteria</taxon>
        <taxon>Hyphomicrobiales</taxon>
        <taxon>Stappiaceae</taxon>
        <taxon>Roseibium</taxon>
    </lineage>
</organism>
<sequence>MPLSGPEFQIPKSLLWLNRREDGRDWLRSLSDLLEAAQSSFNLDLSGPPFSGGNVSYVLPAKKDGVDAVLKIAFIDRESRHEADALKLWNGNGAVKLLAHDAELGALLLERCRPGDLLAEASGIDQMEVLTGLLQKLLVPANTPFSSLASEAEIWATTMHPDWIRAGKPCEQRLVDAAVEALKSLAQDQTEKVLLHQDLHGHNILSADRDAWLAIDPKPLSGDPAFCLSPIVRSSEFGHTKRAALYRLDRLSADLGLDRERARCWTIGQTMAWAFSSDQAYKHFDTARWLLGS</sequence>
<dbReference type="SUPFAM" id="SSF56112">
    <property type="entry name" value="Protein kinase-like (PK-like)"/>
    <property type="match status" value="1"/>
</dbReference>
<dbReference type="Pfam" id="PF04655">
    <property type="entry name" value="APH_6_hur"/>
    <property type="match status" value="1"/>
</dbReference>
<name>A0ABY8F3S3_9HYPH</name>
<reference evidence="1 2" key="1">
    <citation type="submission" date="2023-03" db="EMBL/GenBank/DDBJ databases">
        <title>Roseibium porphyridii sp. nov. and Roseibium rhodosorbium sp. nov. isolated from marine algae, Porphyridium cruentum and Rhodosorus marinus, respectively.</title>
        <authorList>
            <person name="Lee M.W."/>
            <person name="Choi B.J."/>
            <person name="Lee J.K."/>
            <person name="Choi D.G."/>
            <person name="Baek J.H."/>
            <person name="Bayburt H."/>
            <person name="Kim J.M."/>
            <person name="Han D.M."/>
            <person name="Kim K.H."/>
            <person name="Jeon C.O."/>
        </authorList>
    </citation>
    <scope>NUCLEOTIDE SEQUENCE [LARGE SCALE GENOMIC DNA]</scope>
    <source>
        <strain evidence="1 2">KMA01</strain>
    </source>
</reference>
<protein>
    <submittedName>
        <fullName evidence="1">Aminoglycoside phosphotransferase family protein</fullName>
    </submittedName>
</protein>
<keyword evidence="2" id="KW-1185">Reference proteome</keyword>
<evidence type="ECO:0000313" key="2">
    <source>
        <dbReference type="Proteomes" id="UP001209803"/>
    </source>
</evidence>
<dbReference type="InterPro" id="IPR006748">
    <property type="entry name" value="NH2Glyco/OHUrea_AB-resist_kin"/>
</dbReference>
<proteinExistence type="predicted"/>
<accession>A0ABY8F3S3</accession>
<dbReference type="Proteomes" id="UP001209803">
    <property type="component" value="Chromosome"/>
</dbReference>
<dbReference type="EMBL" id="CP120863">
    <property type="protein sequence ID" value="WFE90143.1"/>
    <property type="molecule type" value="Genomic_DNA"/>
</dbReference>
<dbReference type="InterPro" id="IPR011009">
    <property type="entry name" value="Kinase-like_dom_sf"/>
</dbReference>
<evidence type="ECO:0000313" key="1">
    <source>
        <dbReference type="EMBL" id="WFE90143.1"/>
    </source>
</evidence>
<dbReference type="RefSeq" id="WP_265679905.1">
    <property type="nucleotide sequence ID" value="NZ_CP120863.1"/>
</dbReference>
<gene>
    <name evidence="1" type="ORF">K1718_01990</name>
</gene>